<dbReference type="eggNOG" id="KOG2248">
    <property type="taxonomic scope" value="Eukaryota"/>
</dbReference>
<dbReference type="Gene3D" id="3.30.420.10">
    <property type="entry name" value="Ribonuclease H-like superfamily/Ribonuclease H"/>
    <property type="match status" value="1"/>
</dbReference>
<dbReference type="PANTHER" id="PTHR12801">
    <property type="entry name" value="RNA EXONUCLEASE REXO1 / RECO3 FAMILY MEMBER-RELATED"/>
    <property type="match status" value="1"/>
</dbReference>
<dbReference type="InterPro" id="IPR047021">
    <property type="entry name" value="REXO1/3/4-like"/>
</dbReference>
<proteinExistence type="inferred from homology"/>
<dbReference type="OrthoDB" id="206335at2759"/>
<dbReference type="SUPFAM" id="SSF53098">
    <property type="entry name" value="Ribonuclease H-like"/>
    <property type="match status" value="1"/>
</dbReference>
<dbReference type="GO" id="GO:0004527">
    <property type="term" value="F:exonuclease activity"/>
    <property type="evidence" value="ECO:0007669"/>
    <property type="project" value="UniProtKB-KW"/>
</dbReference>
<organism evidence="9 10">
    <name type="scientific">Candida orthopsilosis (strain 90-125)</name>
    <name type="common">Yeast</name>
    <dbReference type="NCBI Taxonomy" id="1136231"/>
    <lineage>
        <taxon>Eukaryota</taxon>
        <taxon>Fungi</taxon>
        <taxon>Dikarya</taxon>
        <taxon>Ascomycota</taxon>
        <taxon>Saccharomycotina</taxon>
        <taxon>Pichiomycetes</taxon>
        <taxon>Debaryomycetaceae</taxon>
        <taxon>Candida/Lodderomyces clade</taxon>
        <taxon>Candida</taxon>
    </lineage>
</organism>
<dbReference type="HOGENOM" id="CLU_008679_2_0_1"/>
<keyword evidence="10" id="KW-1185">Reference proteome</keyword>
<evidence type="ECO:0000313" key="9">
    <source>
        <dbReference type="EMBL" id="CCG21136.1"/>
    </source>
</evidence>
<comment type="subcellular location">
    <subcellularLocation>
        <location evidence="1">Nucleus</location>
    </subcellularLocation>
</comment>
<accession>H8WWZ6</accession>
<evidence type="ECO:0000313" key="10">
    <source>
        <dbReference type="Proteomes" id="UP000005018"/>
    </source>
</evidence>
<name>H8WWZ6_CANO9</name>
<feature type="region of interest" description="Disordered" evidence="7">
    <location>
        <begin position="46"/>
        <end position="69"/>
    </location>
</feature>
<dbReference type="GO" id="GO:0005634">
    <property type="term" value="C:nucleus"/>
    <property type="evidence" value="ECO:0007669"/>
    <property type="project" value="UniProtKB-SubCell"/>
</dbReference>
<evidence type="ECO:0000256" key="6">
    <source>
        <dbReference type="ARBA" id="ARBA00023242"/>
    </source>
</evidence>
<dbReference type="FunFam" id="3.30.420.10:FF:000019">
    <property type="entry name" value="RNA exonuclease NEF-sp"/>
    <property type="match status" value="1"/>
</dbReference>
<evidence type="ECO:0000256" key="7">
    <source>
        <dbReference type="SAM" id="MobiDB-lite"/>
    </source>
</evidence>
<dbReference type="GO" id="GO:0003676">
    <property type="term" value="F:nucleic acid binding"/>
    <property type="evidence" value="ECO:0007669"/>
    <property type="project" value="InterPro"/>
</dbReference>
<dbReference type="SMART" id="SM00479">
    <property type="entry name" value="EXOIII"/>
    <property type="match status" value="1"/>
</dbReference>
<dbReference type="InterPro" id="IPR034922">
    <property type="entry name" value="REX1-like_exo"/>
</dbReference>
<evidence type="ECO:0000256" key="4">
    <source>
        <dbReference type="ARBA" id="ARBA00022801"/>
    </source>
</evidence>
<dbReference type="EMBL" id="HE681719">
    <property type="protein sequence ID" value="CCG21136.1"/>
    <property type="molecule type" value="Genomic_DNA"/>
</dbReference>
<dbReference type="InterPro" id="IPR012337">
    <property type="entry name" value="RNaseH-like_sf"/>
</dbReference>
<feature type="domain" description="Exonuclease" evidence="8">
    <location>
        <begin position="222"/>
        <end position="384"/>
    </location>
</feature>
<protein>
    <recommendedName>
        <fullName evidence="8">Exonuclease domain-containing protein</fullName>
    </recommendedName>
</protein>
<dbReference type="Pfam" id="PF00929">
    <property type="entry name" value="RNase_T"/>
    <property type="match status" value="1"/>
</dbReference>
<keyword evidence="5" id="KW-0269">Exonuclease</keyword>
<dbReference type="PANTHER" id="PTHR12801:SF115">
    <property type="entry name" value="FI18136P1-RELATED"/>
    <property type="match status" value="1"/>
</dbReference>
<dbReference type="KEGG" id="cot:CORT_0A07500"/>
<feature type="compositionally biased region" description="Basic residues" evidence="7">
    <location>
        <begin position="54"/>
        <end position="69"/>
    </location>
</feature>
<evidence type="ECO:0000256" key="5">
    <source>
        <dbReference type="ARBA" id="ARBA00022839"/>
    </source>
</evidence>
<evidence type="ECO:0000256" key="3">
    <source>
        <dbReference type="ARBA" id="ARBA00022722"/>
    </source>
</evidence>
<evidence type="ECO:0000256" key="2">
    <source>
        <dbReference type="ARBA" id="ARBA00006357"/>
    </source>
</evidence>
<dbReference type="AlphaFoldDB" id="H8WWZ6"/>
<evidence type="ECO:0000256" key="1">
    <source>
        <dbReference type="ARBA" id="ARBA00004123"/>
    </source>
</evidence>
<dbReference type="InterPro" id="IPR036397">
    <property type="entry name" value="RNaseH_sf"/>
</dbReference>
<keyword evidence="6" id="KW-0539">Nucleus</keyword>
<reference evidence="9 10" key="1">
    <citation type="journal article" date="2012" name="PLoS ONE">
        <title>Sequence and analysis of the genome of the pathogenic yeast Candida orthopsilosis.</title>
        <authorList>
            <person name="Riccombeni A."/>
            <person name="Vidanes G."/>
            <person name="Proux-Wera E."/>
            <person name="Wolfe K.H."/>
            <person name="Butler G."/>
        </authorList>
    </citation>
    <scope>NUCLEOTIDE SEQUENCE [LARGE SCALE GENOMIC DNA]</scope>
    <source>
        <strain evidence="9 10">Co 90-125</strain>
    </source>
</reference>
<dbReference type="Proteomes" id="UP000005018">
    <property type="component" value="Chromosome 1"/>
</dbReference>
<dbReference type="InterPro" id="IPR013520">
    <property type="entry name" value="Ribonucl_H"/>
</dbReference>
<dbReference type="RefSeq" id="XP_003866575.1">
    <property type="nucleotide sequence ID" value="XM_003866527.1"/>
</dbReference>
<feature type="compositionally biased region" description="Polar residues" evidence="7">
    <location>
        <begin position="11"/>
        <end position="24"/>
    </location>
</feature>
<keyword evidence="4" id="KW-0378">Hydrolase</keyword>
<dbReference type="GeneID" id="14537856"/>
<evidence type="ECO:0000259" key="8">
    <source>
        <dbReference type="SMART" id="SM00479"/>
    </source>
</evidence>
<sequence length="558" mass="63077">MNLMPDPTTDEPLSSTASRLSISQDDAGRSQVRELLMDDASAVSEEDAIDVPTQHKRRRSSAKEKVHKKKLKKKNAVPSLVIDLKEGRLPVKNIRPLILQVFNVGQKQSWCKIEHPEKVKNVCVCFAHGIEEKDPIKELPFIQNFTNVIKSVLPGSKDYLYDPLNTICSLPLTKNEKKAILDKSKSEKITIKDLLLGEKQLQELEYPTVGSKTKPSPTGQSRIFALDCEFCKAENIHVLTRISLIDFDGNVVFDELVKPVEEITDYVTKYSGITKELLQDVNTSIEQIQQLFLETVFQEDILVGHSLESDLRVMKIVHEKIVDTAITYEHARGPPSKPSLRWLTKTFLGREIQAGEDNGNGHSSVEDAKACLDLVKLKIQEGRCFGTNVGEIPIFERLTQKGVKPFLAAYTPQASANEVVVTNDDDIVEAVQSHTADLSIIELKDLQYNLQWDTPSEFYDGILDYNVTEAYKRTNSRLESIYKLLPEHTLFILISQSSNPTVMQKLRKIRGNFQRLEREGVLDLSQLPKEESWDADKSDQLVAETTKARESLMFIKIT</sequence>
<comment type="similarity">
    <text evidence="2">Belongs to the REXO1/REXO3 family.</text>
</comment>
<gene>
    <name evidence="9" type="ORF">CORT_0A07500</name>
</gene>
<feature type="region of interest" description="Disordered" evidence="7">
    <location>
        <begin position="1"/>
        <end position="28"/>
    </location>
</feature>
<keyword evidence="3" id="KW-0540">Nuclease</keyword>
<dbReference type="CDD" id="cd06145">
    <property type="entry name" value="REX1_like"/>
    <property type="match status" value="1"/>
</dbReference>